<dbReference type="InterPro" id="IPR046335">
    <property type="entry name" value="LacI/GalR-like_sensor"/>
</dbReference>
<dbReference type="Gene3D" id="1.10.260.40">
    <property type="entry name" value="lambda repressor-like DNA-binding domains"/>
    <property type="match status" value="1"/>
</dbReference>
<dbReference type="CDD" id="cd06284">
    <property type="entry name" value="PBP1_LacI-like"/>
    <property type="match status" value="1"/>
</dbReference>
<dbReference type="SMART" id="SM00354">
    <property type="entry name" value="HTH_LACI"/>
    <property type="match status" value="1"/>
</dbReference>
<reference evidence="5 6" key="1">
    <citation type="journal article" date="2022" name="Genome Biol. Evol.">
        <title>Host diet, physiology and behaviors set the stage for Lachnospiraceae cladogenesis.</title>
        <authorList>
            <person name="Vera-Ponce De Leon A."/>
            <person name="Schneider M."/>
            <person name="Jahnes B.C."/>
            <person name="Sadowski V."/>
            <person name="Camuy-Velez L.A."/>
            <person name="Duan J."/>
            <person name="Sabree Z.L."/>
        </authorList>
    </citation>
    <scope>NUCLEOTIDE SEQUENCE [LARGE SCALE GENOMIC DNA]</scope>
    <source>
        <strain evidence="5 6">PAL227</strain>
    </source>
</reference>
<organism evidence="5 6">
    <name type="scientific">Ohessyouella blattaphilus</name>
    <dbReference type="NCBI Taxonomy" id="2949333"/>
    <lineage>
        <taxon>Bacteria</taxon>
        <taxon>Bacillati</taxon>
        <taxon>Bacillota</taxon>
        <taxon>Clostridia</taxon>
        <taxon>Lachnospirales</taxon>
        <taxon>Lachnospiraceae</taxon>
        <taxon>Ohessyouella</taxon>
    </lineage>
</organism>
<dbReference type="InterPro" id="IPR010982">
    <property type="entry name" value="Lambda_DNA-bd_dom_sf"/>
</dbReference>
<evidence type="ECO:0000256" key="1">
    <source>
        <dbReference type="ARBA" id="ARBA00023015"/>
    </source>
</evidence>
<keyword evidence="3" id="KW-0804">Transcription</keyword>
<dbReference type="CDD" id="cd01392">
    <property type="entry name" value="HTH_LacI"/>
    <property type="match status" value="1"/>
</dbReference>
<dbReference type="SUPFAM" id="SSF53822">
    <property type="entry name" value="Periplasmic binding protein-like I"/>
    <property type="match status" value="1"/>
</dbReference>
<dbReference type="InterPro" id="IPR028082">
    <property type="entry name" value="Peripla_BP_I"/>
</dbReference>
<name>A0ABT1EKC5_9FIRM</name>
<gene>
    <name evidence="5" type="ORF">NK118_12885</name>
</gene>
<feature type="domain" description="HTH lacI-type" evidence="4">
    <location>
        <begin position="2"/>
        <end position="56"/>
    </location>
</feature>
<dbReference type="PROSITE" id="PS50932">
    <property type="entry name" value="HTH_LACI_2"/>
    <property type="match status" value="1"/>
</dbReference>
<dbReference type="Proteomes" id="UP001523565">
    <property type="component" value="Unassembled WGS sequence"/>
</dbReference>
<dbReference type="Gene3D" id="3.40.50.2300">
    <property type="match status" value="2"/>
</dbReference>
<keyword evidence="1" id="KW-0805">Transcription regulation</keyword>
<dbReference type="EMBL" id="JAMZFV010000024">
    <property type="protein sequence ID" value="MCP1111144.1"/>
    <property type="molecule type" value="Genomic_DNA"/>
</dbReference>
<evidence type="ECO:0000256" key="2">
    <source>
        <dbReference type="ARBA" id="ARBA00023125"/>
    </source>
</evidence>
<comment type="caution">
    <text evidence="5">The sequence shown here is derived from an EMBL/GenBank/DDBJ whole genome shotgun (WGS) entry which is preliminary data.</text>
</comment>
<protein>
    <submittedName>
        <fullName evidence="5">LacI family transcriptional regulator</fullName>
    </submittedName>
</protein>
<dbReference type="PROSITE" id="PS00356">
    <property type="entry name" value="HTH_LACI_1"/>
    <property type="match status" value="1"/>
</dbReference>
<dbReference type="SUPFAM" id="SSF47413">
    <property type="entry name" value="lambda repressor-like DNA-binding domains"/>
    <property type="match status" value="1"/>
</dbReference>
<keyword evidence="2" id="KW-0238">DNA-binding</keyword>
<dbReference type="PANTHER" id="PTHR30146">
    <property type="entry name" value="LACI-RELATED TRANSCRIPTIONAL REPRESSOR"/>
    <property type="match status" value="1"/>
</dbReference>
<dbReference type="PANTHER" id="PTHR30146:SF109">
    <property type="entry name" value="HTH-TYPE TRANSCRIPTIONAL REGULATOR GALS"/>
    <property type="match status" value="1"/>
</dbReference>
<accession>A0ABT1EKC5</accession>
<evidence type="ECO:0000256" key="3">
    <source>
        <dbReference type="ARBA" id="ARBA00023163"/>
    </source>
</evidence>
<dbReference type="Pfam" id="PF13377">
    <property type="entry name" value="Peripla_BP_3"/>
    <property type="match status" value="1"/>
</dbReference>
<keyword evidence="6" id="KW-1185">Reference proteome</keyword>
<evidence type="ECO:0000259" key="4">
    <source>
        <dbReference type="PROSITE" id="PS50932"/>
    </source>
</evidence>
<dbReference type="RefSeq" id="WP_262070024.1">
    <property type="nucleotide sequence ID" value="NZ_JAMXOC010000024.1"/>
</dbReference>
<sequence length="334" mass="37454">MATIKDVAKRAKVSVATVSRVMGNKEHVTESARLKVEKAIKELNYQPNITARRLREQKTKSIIVIVPDINNTFFPEVFRGIEAVATQKGYRVWLEDMQNNPDIEREIFEVLPQKQVDGIISLTARTKRETIEAVAKQYPLVIAGQYLEDSKIPYVGISNIKASRDAVNHLIKLGHTNIAHISGPLNQLIFQDRLKGYESALERAGLKVDKDLVFKGNYTYESAFELSTEIIKSKKQITAIFAANDEMAAGVIKGIKAAGKRVPEDYAVIGFDNIRLAAIIEPAITTINQPKKEMGKRAIEMLFDLIEGRALKEERVVLKHSLVVRESCGEKVRD</sequence>
<proteinExistence type="predicted"/>
<dbReference type="InterPro" id="IPR000843">
    <property type="entry name" value="HTH_LacI"/>
</dbReference>
<evidence type="ECO:0000313" key="5">
    <source>
        <dbReference type="EMBL" id="MCP1111144.1"/>
    </source>
</evidence>
<dbReference type="Pfam" id="PF00356">
    <property type="entry name" value="LacI"/>
    <property type="match status" value="1"/>
</dbReference>
<evidence type="ECO:0000313" key="6">
    <source>
        <dbReference type="Proteomes" id="UP001523565"/>
    </source>
</evidence>